<dbReference type="EMBL" id="MN739835">
    <property type="protein sequence ID" value="QHT73969.1"/>
    <property type="molecule type" value="Genomic_DNA"/>
</dbReference>
<proteinExistence type="predicted"/>
<dbReference type="PANTHER" id="PTHR10513:SF35">
    <property type="entry name" value="DEOXYADENOSINE KINASE"/>
    <property type="match status" value="1"/>
</dbReference>
<dbReference type="GO" id="GO:0019136">
    <property type="term" value="F:deoxynucleoside kinase activity"/>
    <property type="evidence" value="ECO:0007669"/>
    <property type="project" value="InterPro"/>
</dbReference>
<accession>A0A6C0H0K1</accession>
<evidence type="ECO:0000259" key="1">
    <source>
        <dbReference type="Pfam" id="PF01712"/>
    </source>
</evidence>
<dbReference type="Gene3D" id="3.40.50.300">
    <property type="entry name" value="P-loop containing nucleotide triphosphate hydrolases"/>
    <property type="match status" value="1"/>
</dbReference>
<dbReference type="InterPro" id="IPR031314">
    <property type="entry name" value="DNK_dom"/>
</dbReference>
<dbReference type="GO" id="GO:0005524">
    <property type="term" value="F:ATP binding"/>
    <property type="evidence" value="ECO:0007669"/>
    <property type="project" value="InterPro"/>
</dbReference>
<dbReference type="InterPro" id="IPR050566">
    <property type="entry name" value="Deoxyribonucleoside_kinase"/>
</dbReference>
<dbReference type="InterPro" id="IPR027417">
    <property type="entry name" value="P-loop_NTPase"/>
</dbReference>
<dbReference type="PIRSF" id="PIRSF000705">
    <property type="entry name" value="DNK"/>
    <property type="match status" value="1"/>
</dbReference>
<dbReference type="AlphaFoldDB" id="A0A6C0H0K1"/>
<sequence length="201" mass="24256">MKIISIEGNIGAGKSTLLDKLKKEYPEFNYVPEPVDTWMNICDSDNKNILKNFYTDFNRWSYTFQNFAFITRHTIMQDAIKTKNKSDIFISERSIYTDKNVFAKMLYDDKLMTELEYKIYNYWFDKLSENNEVDKYIFLTTNVDLSDKRIKIRNREGENISHDYLTRLDKYHHDWLVNEKKPVLFFDTEKDNIEKIINFII</sequence>
<organism evidence="2">
    <name type="scientific">viral metagenome</name>
    <dbReference type="NCBI Taxonomy" id="1070528"/>
    <lineage>
        <taxon>unclassified sequences</taxon>
        <taxon>metagenomes</taxon>
        <taxon>organismal metagenomes</taxon>
    </lineage>
</organism>
<reference evidence="2" key="1">
    <citation type="journal article" date="2020" name="Nature">
        <title>Giant virus diversity and host interactions through global metagenomics.</title>
        <authorList>
            <person name="Schulz F."/>
            <person name="Roux S."/>
            <person name="Paez-Espino D."/>
            <person name="Jungbluth S."/>
            <person name="Walsh D.A."/>
            <person name="Denef V.J."/>
            <person name="McMahon K.D."/>
            <person name="Konstantinidis K.T."/>
            <person name="Eloe-Fadrosh E.A."/>
            <person name="Kyrpides N.C."/>
            <person name="Woyke T."/>
        </authorList>
    </citation>
    <scope>NUCLEOTIDE SEQUENCE</scope>
    <source>
        <strain evidence="2">GVMAG-M-3300023179-4</strain>
    </source>
</reference>
<name>A0A6C0H0K1_9ZZZZ</name>
<evidence type="ECO:0000313" key="2">
    <source>
        <dbReference type="EMBL" id="QHT73969.1"/>
    </source>
</evidence>
<dbReference type="InterPro" id="IPR002624">
    <property type="entry name" value="DCK/DGK"/>
</dbReference>
<feature type="domain" description="Deoxynucleoside kinase" evidence="1">
    <location>
        <begin position="4"/>
        <end position="191"/>
    </location>
</feature>
<protein>
    <recommendedName>
        <fullName evidence="1">Deoxynucleoside kinase domain-containing protein</fullName>
    </recommendedName>
</protein>
<dbReference type="Pfam" id="PF01712">
    <property type="entry name" value="dNK"/>
    <property type="match status" value="1"/>
</dbReference>
<dbReference type="CDD" id="cd01673">
    <property type="entry name" value="dNK"/>
    <property type="match status" value="1"/>
</dbReference>
<dbReference type="GO" id="GO:0005737">
    <property type="term" value="C:cytoplasm"/>
    <property type="evidence" value="ECO:0007669"/>
    <property type="project" value="TreeGrafter"/>
</dbReference>
<dbReference type="PANTHER" id="PTHR10513">
    <property type="entry name" value="DEOXYNUCLEOSIDE KINASE"/>
    <property type="match status" value="1"/>
</dbReference>
<dbReference type="SUPFAM" id="SSF52540">
    <property type="entry name" value="P-loop containing nucleoside triphosphate hydrolases"/>
    <property type="match status" value="1"/>
</dbReference>